<evidence type="ECO:0000313" key="3">
    <source>
        <dbReference type="Proteomes" id="UP000050562"/>
    </source>
</evidence>
<dbReference type="NCBIfam" id="TIGR03696">
    <property type="entry name" value="Rhs_assc_core"/>
    <property type="match status" value="1"/>
</dbReference>
<evidence type="ECO:0000313" key="2">
    <source>
        <dbReference type="EMBL" id="KPY36979.1"/>
    </source>
</evidence>
<dbReference type="EMBL" id="LJRC01000129">
    <property type="protein sequence ID" value="KPY36979.1"/>
    <property type="molecule type" value="Genomic_DNA"/>
</dbReference>
<comment type="caution">
    <text evidence="2">The sequence shown here is derived from an EMBL/GenBank/DDBJ whole genome shotgun (WGS) entry which is preliminary data.</text>
</comment>
<dbReference type="SUPFAM" id="SSF56399">
    <property type="entry name" value="ADP-ribosylation"/>
    <property type="match status" value="1"/>
</dbReference>
<dbReference type="RefSeq" id="WP_057409316.1">
    <property type="nucleotide sequence ID" value="NZ_LJRC01000129.1"/>
</dbReference>
<proteinExistence type="predicted"/>
<dbReference type="Gene3D" id="2.180.10.10">
    <property type="entry name" value="RHS repeat-associated core"/>
    <property type="match status" value="1"/>
</dbReference>
<dbReference type="AlphaFoldDB" id="A0A0P9XML7"/>
<organism evidence="2 3">
    <name type="scientific">Pseudomonas syringae pv. primulae</name>
    <dbReference type="NCBI Taxonomy" id="251707"/>
    <lineage>
        <taxon>Bacteria</taxon>
        <taxon>Pseudomonadati</taxon>
        <taxon>Pseudomonadota</taxon>
        <taxon>Gammaproteobacteria</taxon>
        <taxon>Pseudomonadales</taxon>
        <taxon>Pseudomonadaceae</taxon>
        <taxon>Pseudomonas</taxon>
    </lineage>
</organism>
<protein>
    <recommendedName>
        <fullName evidence="4">YD repeat protein</fullName>
    </recommendedName>
</protein>
<dbReference type="PATRIC" id="fig|251707.3.peg.5385"/>
<sequence>MSLIAPALLCRYHYDPLDRLVLSAQTGHESVQRFFQKNRLMTHLQGHAQRTLLHAGDQLLALEYGQNQTPTYVLLATDQQASVIATPEEKASFTPYGQRHPQANLRDLPAFTGQHSDPVTGHYLLGNGYRAFNTVLMRFNSSDSLSPFGEGGLNAYAYCEGDPINLVDPEGHLSFPAAVSVLRAVQRFKKRPYAAWQALKQKYITAPISSASKTLPSLQTLSFSAVSGEMLNAMKNTNPYKNVIKKLNADVGRANLERFIVKGGNAKESVAQKVEDALSGKGKGFLPEMARPYKQASSHPTNHRVFNDIDQRMLEIRGLDHLTQPRRRAAGRQYGPRDSDTSD</sequence>
<dbReference type="InterPro" id="IPR022385">
    <property type="entry name" value="Rhs_assc_core"/>
</dbReference>
<accession>A0A0P9XML7</accession>
<evidence type="ECO:0000256" key="1">
    <source>
        <dbReference type="SAM" id="MobiDB-lite"/>
    </source>
</evidence>
<dbReference type="Proteomes" id="UP000050562">
    <property type="component" value="Unassembled WGS sequence"/>
</dbReference>
<evidence type="ECO:0008006" key="4">
    <source>
        <dbReference type="Google" id="ProtNLM"/>
    </source>
</evidence>
<feature type="region of interest" description="Disordered" evidence="1">
    <location>
        <begin position="320"/>
        <end position="343"/>
    </location>
</feature>
<reference evidence="2 3" key="1">
    <citation type="submission" date="2015-09" db="EMBL/GenBank/DDBJ databases">
        <title>Genome announcement of multiple Pseudomonas syringae strains.</title>
        <authorList>
            <person name="Thakur S."/>
            <person name="Wang P.W."/>
            <person name="Gong Y."/>
            <person name="Weir B.S."/>
            <person name="Guttman D.S."/>
        </authorList>
    </citation>
    <scope>NUCLEOTIDE SEQUENCE [LARGE SCALE GENOMIC DNA]</scope>
    <source>
        <strain evidence="2 3">ICMP3956</strain>
    </source>
</reference>
<gene>
    <name evidence="2" type="ORF">ALO52_04106</name>
</gene>
<name>A0A0P9XML7_9PSED</name>